<gene>
    <name evidence="1" type="ORF">SCLCIDRAFT_78697</name>
</gene>
<keyword evidence="2" id="KW-1185">Reference proteome</keyword>
<evidence type="ECO:0000313" key="2">
    <source>
        <dbReference type="Proteomes" id="UP000053989"/>
    </source>
</evidence>
<evidence type="ECO:0000313" key="1">
    <source>
        <dbReference type="EMBL" id="KIM52078.1"/>
    </source>
</evidence>
<dbReference type="AlphaFoldDB" id="A0A0C2YQT0"/>
<proteinExistence type="predicted"/>
<dbReference type="Proteomes" id="UP000053989">
    <property type="component" value="Unassembled WGS sequence"/>
</dbReference>
<dbReference type="EMBL" id="KN822226">
    <property type="protein sequence ID" value="KIM52078.1"/>
    <property type="molecule type" value="Genomic_DNA"/>
</dbReference>
<protein>
    <submittedName>
        <fullName evidence="1">Uncharacterized protein</fullName>
    </submittedName>
</protein>
<organism evidence="1 2">
    <name type="scientific">Scleroderma citrinum Foug A</name>
    <dbReference type="NCBI Taxonomy" id="1036808"/>
    <lineage>
        <taxon>Eukaryota</taxon>
        <taxon>Fungi</taxon>
        <taxon>Dikarya</taxon>
        <taxon>Basidiomycota</taxon>
        <taxon>Agaricomycotina</taxon>
        <taxon>Agaricomycetes</taxon>
        <taxon>Agaricomycetidae</taxon>
        <taxon>Boletales</taxon>
        <taxon>Sclerodermatineae</taxon>
        <taxon>Sclerodermataceae</taxon>
        <taxon>Scleroderma</taxon>
    </lineage>
</organism>
<sequence>VITYRYEDKMVCVPLDFNWPGALRHAQSTYEALAEIDGKWISFSVNPIGDGQQKTIKISPSAWRSVSSHLARYEIIDIEVNPGIPRIVVTDMDAPPQY</sequence>
<dbReference type="HOGENOM" id="CLU_2339309_0_0_1"/>
<accession>A0A0C2YQT0</accession>
<name>A0A0C2YQT0_9AGAM</name>
<feature type="non-terminal residue" evidence="1">
    <location>
        <position position="98"/>
    </location>
</feature>
<dbReference type="InParanoid" id="A0A0C2YQT0"/>
<reference evidence="1 2" key="1">
    <citation type="submission" date="2014-04" db="EMBL/GenBank/DDBJ databases">
        <authorList>
            <consortium name="DOE Joint Genome Institute"/>
            <person name="Kuo A."/>
            <person name="Kohler A."/>
            <person name="Nagy L.G."/>
            <person name="Floudas D."/>
            <person name="Copeland A."/>
            <person name="Barry K.W."/>
            <person name="Cichocki N."/>
            <person name="Veneault-Fourrey C."/>
            <person name="LaButti K."/>
            <person name="Lindquist E.A."/>
            <person name="Lipzen A."/>
            <person name="Lundell T."/>
            <person name="Morin E."/>
            <person name="Murat C."/>
            <person name="Sun H."/>
            <person name="Tunlid A."/>
            <person name="Henrissat B."/>
            <person name="Grigoriev I.V."/>
            <person name="Hibbett D.S."/>
            <person name="Martin F."/>
            <person name="Nordberg H.P."/>
            <person name="Cantor M.N."/>
            <person name="Hua S.X."/>
        </authorList>
    </citation>
    <scope>NUCLEOTIDE SEQUENCE [LARGE SCALE GENOMIC DNA]</scope>
    <source>
        <strain evidence="1 2">Foug A</strain>
    </source>
</reference>
<reference evidence="2" key="2">
    <citation type="submission" date="2015-01" db="EMBL/GenBank/DDBJ databases">
        <title>Evolutionary Origins and Diversification of the Mycorrhizal Mutualists.</title>
        <authorList>
            <consortium name="DOE Joint Genome Institute"/>
            <consortium name="Mycorrhizal Genomics Consortium"/>
            <person name="Kohler A."/>
            <person name="Kuo A."/>
            <person name="Nagy L.G."/>
            <person name="Floudas D."/>
            <person name="Copeland A."/>
            <person name="Barry K.W."/>
            <person name="Cichocki N."/>
            <person name="Veneault-Fourrey C."/>
            <person name="LaButti K."/>
            <person name="Lindquist E.A."/>
            <person name="Lipzen A."/>
            <person name="Lundell T."/>
            <person name="Morin E."/>
            <person name="Murat C."/>
            <person name="Riley R."/>
            <person name="Ohm R."/>
            <person name="Sun H."/>
            <person name="Tunlid A."/>
            <person name="Henrissat B."/>
            <person name="Grigoriev I.V."/>
            <person name="Hibbett D.S."/>
            <person name="Martin F."/>
        </authorList>
    </citation>
    <scope>NUCLEOTIDE SEQUENCE [LARGE SCALE GENOMIC DNA]</scope>
    <source>
        <strain evidence="2">Foug A</strain>
    </source>
</reference>
<feature type="non-terminal residue" evidence="1">
    <location>
        <position position="1"/>
    </location>
</feature>
<dbReference type="OrthoDB" id="3198848at2759"/>